<comment type="caution">
    <text evidence="3">The sequence shown here is derived from an EMBL/GenBank/DDBJ whole genome shotgun (WGS) entry which is preliminary data.</text>
</comment>
<accession>A0A5J4U5I6</accession>
<dbReference type="Pfam" id="PF00589">
    <property type="entry name" value="Phage_integrase"/>
    <property type="match status" value="1"/>
</dbReference>
<dbReference type="GO" id="GO:0006310">
    <property type="term" value="P:DNA recombination"/>
    <property type="evidence" value="ECO:0007669"/>
    <property type="project" value="UniProtKB-KW"/>
</dbReference>
<keyword evidence="1" id="KW-0233">DNA recombination</keyword>
<dbReference type="Gene3D" id="1.10.443.10">
    <property type="entry name" value="Intergrase catalytic core"/>
    <property type="match status" value="1"/>
</dbReference>
<dbReference type="InterPro" id="IPR002104">
    <property type="entry name" value="Integrase_catalytic"/>
</dbReference>
<dbReference type="EMBL" id="SNRW01020006">
    <property type="protein sequence ID" value="KAA6365847.1"/>
    <property type="molecule type" value="Genomic_DNA"/>
</dbReference>
<feature type="domain" description="Tyr recombinase" evidence="2">
    <location>
        <begin position="1"/>
        <end position="164"/>
    </location>
</feature>
<proteinExistence type="predicted"/>
<dbReference type="InterPro" id="IPR013762">
    <property type="entry name" value="Integrase-like_cat_sf"/>
</dbReference>
<evidence type="ECO:0000313" key="4">
    <source>
        <dbReference type="Proteomes" id="UP000324800"/>
    </source>
</evidence>
<gene>
    <name evidence="3" type="ORF">EZS28_038626</name>
</gene>
<dbReference type="GO" id="GO:0015074">
    <property type="term" value="P:DNA integration"/>
    <property type="evidence" value="ECO:0007669"/>
    <property type="project" value="InterPro"/>
</dbReference>
<evidence type="ECO:0000259" key="2">
    <source>
        <dbReference type="PROSITE" id="PS51898"/>
    </source>
</evidence>
<reference evidence="3 4" key="1">
    <citation type="submission" date="2019-03" db="EMBL/GenBank/DDBJ databases">
        <title>Single cell metagenomics reveals metabolic interactions within the superorganism composed of flagellate Streblomastix strix and complex community of Bacteroidetes bacteria on its surface.</title>
        <authorList>
            <person name="Treitli S.C."/>
            <person name="Kolisko M."/>
            <person name="Husnik F."/>
            <person name="Keeling P."/>
            <person name="Hampl V."/>
        </authorList>
    </citation>
    <scope>NUCLEOTIDE SEQUENCE [LARGE SCALE GENOMIC DNA]</scope>
    <source>
        <strain evidence="3">ST1C</strain>
    </source>
</reference>
<dbReference type="InterPro" id="IPR011010">
    <property type="entry name" value="DNA_brk_join_enz"/>
</dbReference>
<dbReference type="OrthoDB" id="7699712at2759"/>
<dbReference type="Proteomes" id="UP000324800">
    <property type="component" value="Unassembled WGS sequence"/>
</dbReference>
<name>A0A5J4U5I6_9EUKA</name>
<dbReference type="SUPFAM" id="SSF56349">
    <property type="entry name" value="DNA breaking-rejoining enzymes"/>
    <property type="match status" value="1"/>
</dbReference>
<dbReference type="PROSITE" id="PS51898">
    <property type="entry name" value="TYR_RECOMBINASE"/>
    <property type="match status" value="1"/>
</dbReference>
<protein>
    <recommendedName>
        <fullName evidence="2">Tyr recombinase domain-containing protein</fullName>
    </recommendedName>
</protein>
<feature type="non-terminal residue" evidence="3">
    <location>
        <position position="1"/>
    </location>
</feature>
<organism evidence="3 4">
    <name type="scientific">Streblomastix strix</name>
    <dbReference type="NCBI Taxonomy" id="222440"/>
    <lineage>
        <taxon>Eukaryota</taxon>
        <taxon>Metamonada</taxon>
        <taxon>Preaxostyla</taxon>
        <taxon>Oxymonadida</taxon>
        <taxon>Streblomastigidae</taxon>
        <taxon>Streblomastix</taxon>
    </lineage>
</organism>
<dbReference type="AlphaFoldDB" id="A0A5J4U5I6"/>
<evidence type="ECO:0000256" key="1">
    <source>
        <dbReference type="ARBA" id="ARBA00023172"/>
    </source>
</evidence>
<sequence>AMAMIVAFCAARMTELVQMKVSEIVQEQHSITLQTQMQKGKQIIKHTITFRKRIGRCCPVKTLLSWTAQREKYSIMHDQIWHNLSKKAPATPQYCSHQLTNITRRAGIKSQYSGPTIRHAMMTRLRAEGATNPEVNAFTSLAISSYVVDVYYNKHIERNQSALLILNEERYKQHMYQRICCECLENGLDMARSLQQPVVSVPCAEGVVELVNLGELSTDEEELEEEQLPL</sequence>
<evidence type="ECO:0000313" key="3">
    <source>
        <dbReference type="EMBL" id="KAA6365847.1"/>
    </source>
</evidence>
<dbReference type="GO" id="GO:0003677">
    <property type="term" value="F:DNA binding"/>
    <property type="evidence" value="ECO:0007669"/>
    <property type="project" value="InterPro"/>
</dbReference>